<organism evidence="3 4">
    <name type="scientific">Colocasia esculenta</name>
    <name type="common">Wild taro</name>
    <name type="synonym">Arum esculentum</name>
    <dbReference type="NCBI Taxonomy" id="4460"/>
    <lineage>
        <taxon>Eukaryota</taxon>
        <taxon>Viridiplantae</taxon>
        <taxon>Streptophyta</taxon>
        <taxon>Embryophyta</taxon>
        <taxon>Tracheophyta</taxon>
        <taxon>Spermatophyta</taxon>
        <taxon>Magnoliopsida</taxon>
        <taxon>Liliopsida</taxon>
        <taxon>Araceae</taxon>
        <taxon>Aroideae</taxon>
        <taxon>Colocasieae</taxon>
        <taxon>Colocasia</taxon>
    </lineage>
</organism>
<dbReference type="AlphaFoldDB" id="A0A843TYU9"/>
<evidence type="ECO:0000256" key="2">
    <source>
        <dbReference type="SAM" id="MobiDB-lite"/>
    </source>
</evidence>
<feature type="compositionally biased region" description="Basic and acidic residues" evidence="2">
    <location>
        <begin position="49"/>
        <end position="60"/>
    </location>
</feature>
<dbReference type="EMBL" id="NMUH01000302">
    <property type="protein sequence ID" value="MQL76501.1"/>
    <property type="molecule type" value="Genomic_DNA"/>
</dbReference>
<gene>
    <name evidence="3" type="ORF">Taro_008900</name>
</gene>
<keyword evidence="4" id="KW-1185">Reference proteome</keyword>
<evidence type="ECO:0000313" key="3">
    <source>
        <dbReference type="EMBL" id="MQL76501.1"/>
    </source>
</evidence>
<protein>
    <submittedName>
        <fullName evidence="3">Uncharacterized protein</fullName>
    </submittedName>
</protein>
<dbReference type="GO" id="GO:0080188">
    <property type="term" value="P:gene silencing by siRNA-directed DNA methylation"/>
    <property type="evidence" value="ECO:0007669"/>
    <property type="project" value="InterPro"/>
</dbReference>
<comment type="caution">
    <text evidence="3">The sequence shown here is derived from an EMBL/GenBank/DDBJ whole genome shotgun (WGS) entry which is preliminary data.</text>
</comment>
<dbReference type="PANTHER" id="PTHR21596:SF3">
    <property type="entry name" value="FACTOR OF DNA METHYLATION 1-RELATED"/>
    <property type="match status" value="1"/>
</dbReference>
<accession>A0A843TYU9</accession>
<feature type="region of interest" description="Disordered" evidence="2">
    <location>
        <begin position="49"/>
        <end position="68"/>
    </location>
</feature>
<dbReference type="InterPro" id="IPR045177">
    <property type="entry name" value="FDM1-5/IDN2"/>
</dbReference>
<name>A0A843TYU9_COLES</name>
<dbReference type="Proteomes" id="UP000652761">
    <property type="component" value="Unassembled WGS sequence"/>
</dbReference>
<dbReference type="PANTHER" id="PTHR21596">
    <property type="entry name" value="RIBONUCLEASE P SUBUNIT P38"/>
    <property type="match status" value="1"/>
</dbReference>
<dbReference type="OrthoDB" id="1739191at2759"/>
<evidence type="ECO:0000256" key="1">
    <source>
        <dbReference type="SAM" id="Coils"/>
    </source>
</evidence>
<feature type="coiled-coil region" evidence="1">
    <location>
        <begin position="18"/>
        <end position="45"/>
    </location>
</feature>
<proteinExistence type="predicted"/>
<reference evidence="3" key="1">
    <citation type="submission" date="2017-07" db="EMBL/GenBank/DDBJ databases">
        <title>Taro Niue Genome Assembly and Annotation.</title>
        <authorList>
            <person name="Atibalentja N."/>
            <person name="Keating K."/>
            <person name="Fields C.J."/>
        </authorList>
    </citation>
    <scope>NUCLEOTIDE SEQUENCE</scope>
    <source>
        <strain evidence="3">Niue_2</strain>
        <tissue evidence="3">Leaf</tissue>
    </source>
</reference>
<keyword evidence="1" id="KW-0175">Coiled coil</keyword>
<evidence type="ECO:0000313" key="4">
    <source>
        <dbReference type="Proteomes" id="UP000652761"/>
    </source>
</evidence>
<sequence length="91" mass="10769">MWKVEVMKHIKVTEDMGVKKLNDELKEKIEDLEDMEQLNQDLIVKERKSHDELQEAHKEQVTAPPCPDHAIEAREAERDDDEDEDLHIHDD</sequence>